<dbReference type="PANTHER" id="PTHR39201:SF1">
    <property type="entry name" value="FLAVODOXIN-LIKE DOMAIN-CONTAINING PROTEIN"/>
    <property type="match status" value="1"/>
</dbReference>
<dbReference type="Pfam" id="PF12682">
    <property type="entry name" value="Flavodoxin_4"/>
    <property type="match status" value="1"/>
</dbReference>
<name>A0ABU9Z0V3_9RHOO</name>
<dbReference type="PANTHER" id="PTHR39201">
    <property type="entry name" value="EXPORTED PROTEIN-RELATED"/>
    <property type="match status" value="1"/>
</dbReference>
<organism evidence="4 5">
    <name type="scientific">Uliginosibacterium sediminicola</name>
    <dbReference type="NCBI Taxonomy" id="2024550"/>
    <lineage>
        <taxon>Bacteria</taxon>
        <taxon>Pseudomonadati</taxon>
        <taxon>Pseudomonadota</taxon>
        <taxon>Betaproteobacteria</taxon>
        <taxon>Rhodocyclales</taxon>
        <taxon>Zoogloeaceae</taxon>
        <taxon>Uliginosibacterium</taxon>
    </lineage>
</organism>
<sequence>MSEKPFLKASALAARRQLLKTAAGGLVAGLATPILSATASAQTTGKTAGKILIAYYSRTGTTREMATQIQQKLGGDLFELRTAHTYPKEYRATTNQAKREQQERFRPQLTTEVQNMAGYDTVFIGYPNWWGTLPMAFFSFLERYDLAGKKIIPFSTHEGSHFGSSLSDIRTLCPKSTLLEGIALRGGGIDKLQSSAARAEVAAWLQKIGMVA</sequence>
<dbReference type="SUPFAM" id="SSF52218">
    <property type="entry name" value="Flavoproteins"/>
    <property type="match status" value="1"/>
</dbReference>
<keyword evidence="1" id="KW-0285">Flavoprotein</keyword>
<dbReference type="PROSITE" id="PS50902">
    <property type="entry name" value="FLAVODOXIN_LIKE"/>
    <property type="match status" value="1"/>
</dbReference>
<dbReference type="EMBL" id="JBDIVE010000007">
    <property type="protein sequence ID" value="MEN3069464.1"/>
    <property type="molecule type" value="Genomic_DNA"/>
</dbReference>
<dbReference type="InterPro" id="IPR029039">
    <property type="entry name" value="Flavoprotein-like_sf"/>
</dbReference>
<gene>
    <name evidence="4" type="ORF">ABDB84_13310</name>
</gene>
<dbReference type="InterPro" id="IPR006311">
    <property type="entry name" value="TAT_signal"/>
</dbReference>
<feature type="domain" description="Flavodoxin-like" evidence="3">
    <location>
        <begin position="51"/>
        <end position="209"/>
    </location>
</feature>
<dbReference type="PROSITE" id="PS51318">
    <property type="entry name" value="TAT"/>
    <property type="match status" value="1"/>
</dbReference>
<evidence type="ECO:0000256" key="1">
    <source>
        <dbReference type="ARBA" id="ARBA00022630"/>
    </source>
</evidence>
<evidence type="ECO:0000313" key="4">
    <source>
        <dbReference type="EMBL" id="MEN3069464.1"/>
    </source>
</evidence>
<keyword evidence="2" id="KW-0288">FMN</keyword>
<evidence type="ECO:0000313" key="5">
    <source>
        <dbReference type="Proteomes" id="UP001410394"/>
    </source>
</evidence>
<dbReference type="Gene3D" id="3.40.50.360">
    <property type="match status" value="1"/>
</dbReference>
<dbReference type="RefSeq" id="WP_345920233.1">
    <property type="nucleotide sequence ID" value="NZ_JBDIVE010000007.1"/>
</dbReference>
<reference evidence="4 5" key="1">
    <citation type="journal article" date="2018" name="Int. J. Syst. Evol. Microbiol.">
        <title>Uliginosibacterium sediminicola sp. nov., isolated from freshwater sediment.</title>
        <authorList>
            <person name="Hwang W.M."/>
            <person name="Kim S.M."/>
            <person name="Kang K."/>
            <person name="Ahn T.Y."/>
        </authorList>
    </citation>
    <scope>NUCLEOTIDE SEQUENCE [LARGE SCALE GENOMIC DNA]</scope>
    <source>
        <strain evidence="4 5">M1-21</strain>
    </source>
</reference>
<keyword evidence="5" id="KW-1185">Reference proteome</keyword>
<evidence type="ECO:0000256" key="2">
    <source>
        <dbReference type="ARBA" id="ARBA00022643"/>
    </source>
</evidence>
<dbReference type="Proteomes" id="UP001410394">
    <property type="component" value="Unassembled WGS sequence"/>
</dbReference>
<comment type="caution">
    <text evidence="4">The sequence shown here is derived from an EMBL/GenBank/DDBJ whole genome shotgun (WGS) entry which is preliminary data.</text>
</comment>
<proteinExistence type="predicted"/>
<evidence type="ECO:0000259" key="3">
    <source>
        <dbReference type="PROSITE" id="PS50902"/>
    </source>
</evidence>
<protein>
    <submittedName>
        <fullName evidence="4">Flavodoxin</fullName>
    </submittedName>
</protein>
<accession>A0ABU9Z0V3</accession>
<dbReference type="InterPro" id="IPR008254">
    <property type="entry name" value="Flavodoxin/NO_synth"/>
</dbReference>